<evidence type="ECO:0000313" key="2">
    <source>
        <dbReference type="EMBL" id="OGD04394.1"/>
    </source>
</evidence>
<sequence length="121" mass="14455">MRYLLDTHVFIWWSENSSRLNPKFKQMISHPDNSIYLSICSLWEMAIKASLRKLRLKSNFQDLPQLYDFEILPIKMDHLIHLIQLPYLHKDPFDRMLISQSKSESLTLLTSDPKVQAYFKN</sequence>
<protein>
    <recommendedName>
        <fullName evidence="1">PIN domain-containing protein</fullName>
    </recommendedName>
</protein>
<proteinExistence type="predicted"/>
<dbReference type="InterPro" id="IPR029060">
    <property type="entry name" value="PIN-like_dom_sf"/>
</dbReference>
<comment type="caution">
    <text evidence="2">The sequence shown here is derived from an EMBL/GenBank/DDBJ whole genome shotgun (WGS) entry which is preliminary data.</text>
</comment>
<name>A0A1F4ZG21_9BACT</name>
<dbReference type="Pfam" id="PF01850">
    <property type="entry name" value="PIN"/>
    <property type="match status" value="1"/>
</dbReference>
<evidence type="ECO:0000313" key="3">
    <source>
        <dbReference type="Proteomes" id="UP000177080"/>
    </source>
</evidence>
<dbReference type="PANTHER" id="PTHR36173">
    <property type="entry name" value="RIBONUCLEASE VAPC16-RELATED"/>
    <property type="match status" value="1"/>
</dbReference>
<dbReference type="EMBL" id="MEXN01000001">
    <property type="protein sequence ID" value="OGD04394.1"/>
    <property type="molecule type" value="Genomic_DNA"/>
</dbReference>
<dbReference type="InterPro" id="IPR041705">
    <property type="entry name" value="PIN_Sll0205"/>
</dbReference>
<dbReference type="STRING" id="1797259.A2989_05185"/>
<organism evidence="2 3">
    <name type="scientific">Candidatus Amesbacteria bacterium RIFCSPLOWO2_01_FULL_48_25</name>
    <dbReference type="NCBI Taxonomy" id="1797259"/>
    <lineage>
        <taxon>Bacteria</taxon>
        <taxon>Candidatus Amesiibacteriota</taxon>
    </lineage>
</organism>
<accession>A0A1F4ZG21</accession>
<dbReference type="InterPro" id="IPR002716">
    <property type="entry name" value="PIN_dom"/>
</dbReference>
<reference evidence="2 3" key="1">
    <citation type="journal article" date="2016" name="Nat. Commun.">
        <title>Thousands of microbial genomes shed light on interconnected biogeochemical processes in an aquifer system.</title>
        <authorList>
            <person name="Anantharaman K."/>
            <person name="Brown C.T."/>
            <person name="Hug L.A."/>
            <person name="Sharon I."/>
            <person name="Castelle C.J."/>
            <person name="Probst A.J."/>
            <person name="Thomas B.C."/>
            <person name="Singh A."/>
            <person name="Wilkins M.J."/>
            <person name="Karaoz U."/>
            <person name="Brodie E.L."/>
            <person name="Williams K.H."/>
            <person name="Hubbard S.S."/>
            <person name="Banfield J.F."/>
        </authorList>
    </citation>
    <scope>NUCLEOTIDE SEQUENCE [LARGE SCALE GENOMIC DNA]</scope>
</reference>
<dbReference type="InterPro" id="IPR052919">
    <property type="entry name" value="TA_system_RNase"/>
</dbReference>
<evidence type="ECO:0000259" key="1">
    <source>
        <dbReference type="Pfam" id="PF01850"/>
    </source>
</evidence>
<dbReference type="AlphaFoldDB" id="A0A1F4ZG21"/>
<dbReference type="Gene3D" id="3.40.50.1010">
    <property type="entry name" value="5'-nuclease"/>
    <property type="match status" value="1"/>
</dbReference>
<feature type="domain" description="PIN" evidence="1">
    <location>
        <begin position="3"/>
        <end position="115"/>
    </location>
</feature>
<dbReference type="CDD" id="cd09872">
    <property type="entry name" value="PIN_Sll0205-like"/>
    <property type="match status" value="1"/>
</dbReference>
<gene>
    <name evidence="2" type="ORF">A2989_05185</name>
</gene>
<dbReference type="Proteomes" id="UP000177080">
    <property type="component" value="Unassembled WGS sequence"/>
</dbReference>
<dbReference type="SUPFAM" id="SSF88723">
    <property type="entry name" value="PIN domain-like"/>
    <property type="match status" value="1"/>
</dbReference>
<dbReference type="PANTHER" id="PTHR36173:SF2">
    <property type="entry name" value="RIBONUCLEASE VAPC16"/>
    <property type="match status" value="1"/>
</dbReference>